<organism evidence="4">
    <name type="scientific">Haptolina brevifila</name>
    <dbReference type="NCBI Taxonomy" id="156173"/>
    <lineage>
        <taxon>Eukaryota</taxon>
        <taxon>Haptista</taxon>
        <taxon>Haptophyta</taxon>
        <taxon>Prymnesiophyceae</taxon>
        <taxon>Prymnesiales</taxon>
        <taxon>Prymnesiaceae</taxon>
        <taxon>Haptolina</taxon>
    </lineage>
</organism>
<evidence type="ECO:0000259" key="3">
    <source>
        <dbReference type="PROSITE" id="PS50222"/>
    </source>
</evidence>
<feature type="chain" id="PRO_5030986023" description="EF-hand domain-containing protein" evidence="2">
    <location>
        <begin position="28"/>
        <end position="204"/>
    </location>
</feature>
<dbReference type="SUPFAM" id="SSF47473">
    <property type="entry name" value="EF-hand"/>
    <property type="match status" value="1"/>
</dbReference>
<dbReference type="SMART" id="SM00054">
    <property type="entry name" value="EFh"/>
    <property type="match status" value="2"/>
</dbReference>
<dbReference type="InterPro" id="IPR002048">
    <property type="entry name" value="EF_hand_dom"/>
</dbReference>
<sequence>MARRASACRIRFLAVCVVLSLAIGAHAYDAAAEKAVRMKTTRQLKEILKELKIKFDKDADKEELREVALETGAITKWEALHPEKQRTPRGMNPDGMPSTMNPDNMADMIFPMLDKNNDGRLSRDEMSTMGATDDFAQMDPDGDGFVTRQEAAMYFKMLSQTDTARTGGGGGAPGAGLQQRHEPQPPVSEAEDDEDAGLPSHDEL</sequence>
<keyword evidence="2" id="KW-0732">Signal</keyword>
<proteinExistence type="predicted"/>
<dbReference type="Pfam" id="PF13202">
    <property type="entry name" value="EF-hand_5"/>
    <property type="match status" value="2"/>
</dbReference>
<feature type="signal peptide" evidence="2">
    <location>
        <begin position="1"/>
        <end position="27"/>
    </location>
</feature>
<dbReference type="InterPro" id="IPR011992">
    <property type="entry name" value="EF-hand-dom_pair"/>
</dbReference>
<accession>A0A7S2DPR1</accession>
<evidence type="ECO:0000256" key="2">
    <source>
        <dbReference type="SAM" id="SignalP"/>
    </source>
</evidence>
<dbReference type="GO" id="GO:0005509">
    <property type="term" value="F:calcium ion binding"/>
    <property type="evidence" value="ECO:0007669"/>
    <property type="project" value="InterPro"/>
</dbReference>
<dbReference type="EMBL" id="HBGU01035582">
    <property type="protein sequence ID" value="CAD9460671.1"/>
    <property type="molecule type" value="Transcribed_RNA"/>
</dbReference>
<feature type="domain" description="EF-hand" evidence="3">
    <location>
        <begin position="135"/>
        <end position="161"/>
    </location>
</feature>
<dbReference type="Gene3D" id="1.10.238.10">
    <property type="entry name" value="EF-hand"/>
    <property type="match status" value="1"/>
</dbReference>
<feature type="region of interest" description="Disordered" evidence="1">
    <location>
        <begin position="162"/>
        <end position="204"/>
    </location>
</feature>
<evidence type="ECO:0000313" key="4">
    <source>
        <dbReference type="EMBL" id="CAD9460671.1"/>
    </source>
</evidence>
<dbReference type="PROSITE" id="PS50222">
    <property type="entry name" value="EF_HAND_2"/>
    <property type="match status" value="1"/>
</dbReference>
<gene>
    <name evidence="4" type="ORF">CBRE1094_LOCUS19513</name>
</gene>
<reference evidence="4" key="1">
    <citation type="submission" date="2021-01" db="EMBL/GenBank/DDBJ databases">
        <authorList>
            <person name="Corre E."/>
            <person name="Pelletier E."/>
            <person name="Niang G."/>
            <person name="Scheremetjew M."/>
            <person name="Finn R."/>
            <person name="Kale V."/>
            <person name="Holt S."/>
            <person name="Cochrane G."/>
            <person name="Meng A."/>
            <person name="Brown T."/>
            <person name="Cohen L."/>
        </authorList>
    </citation>
    <scope>NUCLEOTIDE SEQUENCE</scope>
    <source>
        <strain evidence="4">UTEX LB 985</strain>
    </source>
</reference>
<protein>
    <recommendedName>
        <fullName evidence="3">EF-hand domain-containing protein</fullName>
    </recommendedName>
</protein>
<name>A0A7S2DPR1_9EUKA</name>
<dbReference type="AlphaFoldDB" id="A0A7S2DPR1"/>
<evidence type="ECO:0000256" key="1">
    <source>
        <dbReference type="SAM" id="MobiDB-lite"/>
    </source>
</evidence>